<keyword evidence="3" id="KW-0496">Mitochondrion</keyword>
<evidence type="ECO:0000313" key="6">
    <source>
        <dbReference type="Proteomes" id="UP001590950"/>
    </source>
</evidence>
<reference evidence="5 6" key="1">
    <citation type="submission" date="2024-09" db="EMBL/GenBank/DDBJ databases">
        <title>Rethinking Asexuality: The Enigmatic Case of Functional Sexual Genes in Lepraria (Stereocaulaceae).</title>
        <authorList>
            <person name="Doellman M."/>
            <person name="Sun Y."/>
            <person name="Barcenas-Pena A."/>
            <person name="Lumbsch H.T."/>
            <person name="Grewe F."/>
        </authorList>
    </citation>
    <scope>NUCLEOTIDE SEQUENCE [LARGE SCALE GENOMIC DNA]</scope>
    <source>
        <strain evidence="5 6">Mercado 3170</strain>
    </source>
</reference>
<dbReference type="InterPro" id="IPR051040">
    <property type="entry name" value="COX23"/>
</dbReference>
<dbReference type="Proteomes" id="UP001590950">
    <property type="component" value="Unassembled WGS sequence"/>
</dbReference>
<protein>
    <submittedName>
        <fullName evidence="5">Uncharacterized protein</fullName>
    </submittedName>
</protein>
<name>A0ABR4A326_9LECA</name>
<organism evidence="5 6">
    <name type="scientific">Stereocaulon virgatum</name>
    <dbReference type="NCBI Taxonomy" id="373712"/>
    <lineage>
        <taxon>Eukaryota</taxon>
        <taxon>Fungi</taxon>
        <taxon>Dikarya</taxon>
        <taxon>Ascomycota</taxon>
        <taxon>Pezizomycotina</taxon>
        <taxon>Lecanoromycetes</taxon>
        <taxon>OSLEUM clade</taxon>
        <taxon>Lecanoromycetidae</taxon>
        <taxon>Lecanorales</taxon>
        <taxon>Lecanorineae</taxon>
        <taxon>Stereocaulaceae</taxon>
        <taxon>Stereocaulon</taxon>
    </lineage>
</organism>
<evidence type="ECO:0000256" key="2">
    <source>
        <dbReference type="ARBA" id="ARBA00004569"/>
    </source>
</evidence>
<evidence type="ECO:0000313" key="5">
    <source>
        <dbReference type="EMBL" id="KAL2040063.1"/>
    </source>
</evidence>
<dbReference type="InterPro" id="IPR009069">
    <property type="entry name" value="Cys_alpha_HP_mot_SF"/>
</dbReference>
<keyword evidence="6" id="KW-1185">Reference proteome</keyword>
<sequence length="110" mass="12170">MAEAGGTEESPWAKGESAFTGKEYSKYFDPCQDAATRSMKCLHRNGGDRQLCTDYFQVTSLQGLQRLQETMDDGAKRGQEEGLERLSLQMNYSPSQCKSWCQVSNGASVA</sequence>
<dbReference type="EMBL" id="JBEFKJ010000022">
    <property type="protein sequence ID" value="KAL2040063.1"/>
    <property type="molecule type" value="Genomic_DNA"/>
</dbReference>
<dbReference type="PANTHER" id="PTHR46811">
    <property type="entry name" value="COILED-COIL-HELIX-COILED-COIL-HELIX DOMAIN-CONTAINING PROTEIN 7"/>
    <property type="match status" value="1"/>
</dbReference>
<accession>A0ABR4A326</accession>
<evidence type="ECO:0000256" key="4">
    <source>
        <dbReference type="ARBA" id="ARBA00023157"/>
    </source>
</evidence>
<dbReference type="PANTHER" id="PTHR46811:SF1">
    <property type="entry name" value="COILED-COIL-HELIX-COILED-COIL-HELIX DOMAIN-CONTAINING PROTEIN 7"/>
    <property type="match status" value="1"/>
</dbReference>
<comment type="function">
    <text evidence="1">Required for the assembly of cytochrome c oxidase.</text>
</comment>
<dbReference type="SUPFAM" id="SSF47072">
    <property type="entry name" value="Cysteine alpha-hairpin motif"/>
    <property type="match status" value="1"/>
</dbReference>
<proteinExistence type="predicted"/>
<keyword evidence="4" id="KW-1015">Disulfide bond</keyword>
<comment type="subcellular location">
    <subcellularLocation>
        <location evidence="2">Mitochondrion intermembrane space</location>
    </subcellularLocation>
</comment>
<gene>
    <name evidence="5" type="ORF">N7G274_006966</name>
</gene>
<evidence type="ECO:0000256" key="1">
    <source>
        <dbReference type="ARBA" id="ARBA00003875"/>
    </source>
</evidence>
<comment type="caution">
    <text evidence="5">The sequence shown here is derived from an EMBL/GenBank/DDBJ whole genome shotgun (WGS) entry which is preliminary data.</text>
</comment>
<evidence type="ECO:0000256" key="3">
    <source>
        <dbReference type="ARBA" id="ARBA00023128"/>
    </source>
</evidence>